<comment type="caution">
    <text evidence="3">The sequence shown here is derived from an EMBL/GenBank/DDBJ whole genome shotgun (WGS) entry which is preliminary data.</text>
</comment>
<proteinExistence type="predicted"/>
<dbReference type="SUPFAM" id="SSF55797">
    <property type="entry name" value="PR-1-like"/>
    <property type="match status" value="1"/>
</dbReference>
<protein>
    <submittedName>
        <fullName evidence="3">SCP-like extracellular</fullName>
    </submittedName>
</protein>
<dbReference type="PROSITE" id="PS51257">
    <property type="entry name" value="PROKAR_LIPOPROTEIN"/>
    <property type="match status" value="1"/>
</dbReference>
<keyword evidence="4" id="KW-1185">Reference proteome</keyword>
<feature type="domain" description="SCP" evidence="2">
    <location>
        <begin position="167"/>
        <end position="275"/>
    </location>
</feature>
<dbReference type="AlphaFoldDB" id="A0A7X3LG49"/>
<feature type="region of interest" description="Disordered" evidence="1">
    <location>
        <begin position="95"/>
        <end position="158"/>
    </location>
</feature>
<dbReference type="Proteomes" id="UP000460318">
    <property type="component" value="Unassembled WGS sequence"/>
</dbReference>
<sequence>MIKFIVLAALIVVAGCSTNDHMTQKQVSQQQVSQRHLTEKQVNPHPVKIQSHTREAVPFSTATQASSTSTAWSGSKLSAKGLQDELPSELLDLIKAPNGNRSTGQAPTGSNGNNNAKMPTGTTGTGTGTDTGTATEGQTGQTTGQTNQAGQNQANQKDSTQYAQQVLDLVNQERSKAGLSSLSMDGDLSKMAMAKAQDMYDNNYFDHNSPSHGSPFDMMKEYGITYNSAGENIAKGQTSPSQVMKDWMNSPGHKANILNKSYSKIGIAFYNNEWVQEFTG</sequence>
<accession>A0A7X3LG49</accession>
<dbReference type="CDD" id="cd05379">
    <property type="entry name" value="CAP_bacterial"/>
    <property type="match status" value="1"/>
</dbReference>
<evidence type="ECO:0000313" key="3">
    <source>
        <dbReference type="EMBL" id="MWV42845.1"/>
    </source>
</evidence>
<organism evidence="3 4">
    <name type="scientific">Paenibacillus dendrobii</name>
    <dbReference type="NCBI Taxonomy" id="2691084"/>
    <lineage>
        <taxon>Bacteria</taxon>
        <taxon>Bacillati</taxon>
        <taxon>Bacillota</taxon>
        <taxon>Bacilli</taxon>
        <taxon>Bacillales</taxon>
        <taxon>Paenibacillaceae</taxon>
        <taxon>Paenibacillus</taxon>
    </lineage>
</organism>
<feature type="compositionally biased region" description="Low complexity" evidence="1">
    <location>
        <begin position="130"/>
        <end position="156"/>
    </location>
</feature>
<evidence type="ECO:0000313" key="4">
    <source>
        <dbReference type="Proteomes" id="UP000460318"/>
    </source>
</evidence>
<evidence type="ECO:0000256" key="1">
    <source>
        <dbReference type="SAM" id="MobiDB-lite"/>
    </source>
</evidence>
<dbReference type="PANTHER" id="PTHR31157">
    <property type="entry name" value="SCP DOMAIN-CONTAINING PROTEIN"/>
    <property type="match status" value="1"/>
</dbReference>
<name>A0A7X3LG49_9BACL</name>
<dbReference type="PANTHER" id="PTHR31157:SF1">
    <property type="entry name" value="SCP DOMAIN-CONTAINING PROTEIN"/>
    <property type="match status" value="1"/>
</dbReference>
<feature type="compositionally biased region" description="Polar residues" evidence="1">
    <location>
        <begin position="99"/>
        <end position="117"/>
    </location>
</feature>
<dbReference type="InterPro" id="IPR014044">
    <property type="entry name" value="CAP_dom"/>
</dbReference>
<dbReference type="RefSeq" id="WP_160496412.1">
    <property type="nucleotide sequence ID" value="NZ_WUBI01000001.1"/>
</dbReference>
<evidence type="ECO:0000259" key="2">
    <source>
        <dbReference type="Pfam" id="PF00188"/>
    </source>
</evidence>
<dbReference type="Gene3D" id="3.40.33.10">
    <property type="entry name" value="CAP"/>
    <property type="match status" value="1"/>
</dbReference>
<reference evidence="3 4" key="1">
    <citation type="submission" date="2019-12" db="EMBL/GenBank/DDBJ databases">
        <title>Paenibacillus sp. nov., an endophytic bacterium isolated from the stem of Dendrobium.</title>
        <authorList>
            <person name="Zhao R."/>
        </authorList>
    </citation>
    <scope>NUCLEOTIDE SEQUENCE [LARGE SCALE GENOMIC DNA]</scope>
    <source>
        <strain evidence="3 4">HJL G12</strain>
    </source>
</reference>
<gene>
    <name evidence="3" type="ORF">GRF59_04320</name>
</gene>
<dbReference type="Pfam" id="PF00188">
    <property type="entry name" value="CAP"/>
    <property type="match status" value="1"/>
</dbReference>
<dbReference type="InterPro" id="IPR035940">
    <property type="entry name" value="CAP_sf"/>
</dbReference>
<dbReference type="EMBL" id="WUBI01000001">
    <property type="protein sequence ID" value="MWV42845.1"/>
    <property type="molecule type" value="Genomic_DNA"/>
</dbReference>